<comment type="similarity">
    <text evidence="3 8 9">Belongs to the IspF family.</text>
</comment>
<evidence type="ECO:0000256" key="9">
    <source>
        <dbReference type="RuleBase" id="RU004395"/>
    </source>
</evidence>
<dbReference type="GO" id="GO:0046872">
    <property type="term" value="F:metal ion binding"/>
    <property type="evidence" value="ECO:0007669"/>
    <property type="project" value="UniProtKB-KW"/>
</dbReference>
<dbReference type="EC" id="4.6.1.12" evidence="4 8"/>
<comment type="caution">
    <text evidence="8">Lacks conserved residue(s) required for the propagation of feature annotation.</text>
</comment>
<dbReference type="PANTHER" id="PTHR43181:SF1">
    <property type="entry name" value="2-C-METHYL-D-ERYTHRITOL 2,4-CYCLODIPHOSPHATE SYNTHASE, CHLOROPLASTIC"/>
    <property type="match status" value="1"/>
</dbReference>
<feature type="binding site" evidence="8">
    <location>
        <begin position="58"/>
        <end position="60"/>
    </location>
    <ligand>
        <name>4-CDP-2-C-methyl-D-erythritol 2-phosphate</name>
        <dbReference type="ChEBI" id="CHEBI:57919"/>
    </ligand>
</feature>
<dbReference type="PANTHER" id="PTHR43181">
    <property type="entry name" value="2-C-METHYL-D-ERYTHRITOL 2,4-CYCLODIPHOSPHATE SYNTHASE, CHLOROPLASTIC"/>
    <property type="match status" value="1"/>
</dbReference>
<evidence type="ECO:0000256" key="6">
    <source>
        <dbReference type="ARBA" id="ARBA00023229"/>
    </source>
</evidence>
<evidence type="ECO:0000313" key="11">
    <source>
        <dbReference type="EMBL" id="PIP19283.1"/>
    </source>
</evidence>
<feature type="binding site" evidence="8">
    <location>
        <position position="144"/>
    </location>
    <ligand>
        <name>4-CDP-2-C-methyl-D-erythritol 2-phosphate</name>
        <dbReference type="ChEBI" id="CHEBI:57919"/>
    </ligand>
</feature>
<feature type="site" description="Transition state stabilizer" evidence="8">
    <location>
        <position position="36"/>
    </location>
</feature>
<feature type="binding site" evidence="8">
    <location>
        <position position="10"/>
    </location>
    <ligand>
        <name>a divalent metal cation</name>
        <dbReference type="ChEBI" id="CHEBI:60240"/>
    </ligand>
</feature>
<comment type="catalytic activity">
    <reaction evidence="1 8 9">
        <text>4-CDP-2-C-methyl-D-erythritol 2-phosphate = 2-C-methyl-D-erythritol 2,4-cyclic diphosphate + CMP</text>
        <dbReference type="Rhea" id="RHEA:23864"/>
        <dbReference type="ChEBI" id="CHEBI:57919"/>
        <dbReference type="ChEBI" id="CHEBI:58483"/>
        <dbReference type="ChEBI" id="CHEBI:60377"/>
        <dbReference type="EC" id="4.6.1.12"/>
    </reaction>
</comment>
<dbReference type="PROSITE" id="PS01350">
    <property type="entry name" value="ISPF"/>
    <property type="match status" value="1"/>
</dbReference>
<dbReference type="CDD" id="cd00554">
    <property type="entry name" value="MECDP_synthase"/>
    <property type="match status" value="1"/>
</dbReference>
<dbReference type="HAMAP" id="MF_00107">
    <property type="entry name" value="IspF"/>
    <property type="match status" value="1"/>
</dbReference>
<sequence length="161" mass="17184">MGHRIGIGYDIHRLVDGRKLFIGGIEIPYVKGLLGHSDGDVLLHAISDALLGALSAGDIGEHFPDTDPKYQGASSMELLKSVLGLVSKKGYNVCNIDAVIIAQEPAMAPFKKKIRENLACALKVDKDCVSIKAKTNEGMGETGRKEAIACYVVALLKKPAP</sequence>
<evidence type="ECO:0000256" key="3">
    <source>
        <dbReference type="ARBA" id="ARBA00008480"/>
    </source>
</evidence>
<reference evidence="11 12" key="1">
    <citation type="submission" date="2017-09" db="EMBL/GenBank/DDBJ databases">
        <title>Depth-based differentiation of microbial function through sediment-hosted aquifers and enrichment of novel symbionts in the deep terrestrial subsurface.</title>
        <authorList>
            <person name="Probst A.J."/>
            <person name="Ladd B."/>
            <person name="Jarett J.K."/>
            <person name="Geller-Mcgrath D.E."/>
            <person name="Sieber C.M."/>
            <person name="Emerson J.B."/>
            <person name="Anantharaman K."/>
            <person name="Thomas B.C."/>
            <person name="Malmstrom R."/>
            <person name="Stieglmeier M."/>
            <person name="Klingl A."/>
            <person name="Woyke T."/>
            <person name="Ryan C.M."/>
            <person name="Banfield J.F."/>
        </authorList>
    </citation>
    <scope>NUCLEOTIDE SEQUENCE [LARGE SCALE GENOMIC DNA]</scope>
    <source>
        <strain evidence="11">CG23_combo_of_CG06-09_8_20_14_all_41_10</strain>
    </source>
</reference>
<keyword evidence="7 8" id="KW-0456">Lyase</keyword>
<evidence type="ECO:0000256" key="2">
    <source>
        <dbReference type="ARBA" id="ARBA00004709"/>
    </source>
</evidence>
<feature type="binding site" evidence="8">
    <location>
        <begin position="36"/>
        <end position="37"/>
    </location>
    <ligand>
        <name>4-CDP-2-C-methyl-D-erythritol 2-phosphate</name>
        <dbReference type="ChEBI" id="CHEBI:57919"/>
    </ligand>
</feature>
<accession>A0A2G9YKP2</accession>
<dbReference type="SUPFAM" id="SSF69765">
    <property type="entry name" value="IpsF-like"/>
    <property type="match status" value="1"/>
</dbReference>
<feature type="binding site" evidence="8">
    <location>
        <begin position="10"/>
        <end position="12"/>
    </location>
    <ligand>
        <name>4-CDP-2-C-methyl-D-erythritol 2-phosphate</name>
        <dbReference type="ChEBI" id="CHEBI:57919"/>
    </ligand>
</feature>
<evidence type="ECO:0000256" key="4">
    <source>
        <dbReference type="ARBA" id="ARBA00012579"/>
    </source>
</evidence>
<dbReference type="UniPathway" id="UPA00056">
    <property type="reaction ID" value="UER00095"/>
</dbReference>
<evidence type="ECO:0000256" key="7">
    <source>
        <dbReference type="ARBA" id="ARBA00023239"/>
    </source>
</evidence>
<dbReference type="Pfam" id="PF02542">
    <property type="entry name" value="YgbB"/>
    <property type="match status" value="1"/>
</dbReference>
<dbReference type="AlphaFoldDB" id="A0A2G9YKP2"/>
<dbReference type="InterPro" id="IPR003526">
    <property type="entry name" value="MECDP_synthase"/>
</dbReference>
<feature type="site" description="Transition state stabilizer" evidence="8">
    <location>
        <position position="135"/>
    </location>
</feature>
<dbReference type="GO" id="GO:0008685">
    <property type="term" value="F:2-C-methyl-D-erythritol 2,4-cyclodiphosphate synthase activity"/>
    <property type="evidence" value="ECO:0007669"/>
    <property type="project" value="UniProtKB-UniRule"/>
</dbReference>
<feature type="domain" description="2-C-methyl-D-erythritol 2,4-cyclodiphosphate synthase" evidence="10">
    <location>
        <begin position="4"/>
        <end position="156"/>
    </location>
</feature>
<keyword evidence="6 8" id="KW-0414">Isoprene biosynthesis</keyword>
<comment type="cofactor">
    <cofactor evidence="8">
        <name>a divalent metal cation</name>
        <dbReference type="ChEBI" id="CHEBI:60240"/>
    </cofactor>
    <text evidence="8">Binds 1 divalent metal cation per subunit.</text>
</comment>
<gene>
    <name evidence="8" type="primary">ispF</name>
    <name evidence="11" type="ORF">COX41_03760</name>
</gene>
<dbReference type="Gene3D" id="3.30.1330.50">
    <property type="entry name" value="2-C-methyl-D-erythritol 2,4-cyclodiphosphate synthase"/>
    <property type="match status" value="1"/>
</dbReference>
<comment type="subunit">
    <text evidence="8">Homotrimer.</text>
</comment>
<evidence type="ECO:0000256" key="8">
    <source>
        <dbReference type="HAMAP-Rule" id="MF_00107"/>
    </source>
</evidence>
<name>A0A2G9YKP2_9BACT</name>
<dbReference type="GO" id="GO:0016114">
    <property type="term" value="P:terpenoid biosynthetic process"/>
    <property type="evidence" value="ECO:0007669"/>
    <property type="project" value="InterPro"/>
</dbReference>
<comment type="caution">
    <text evidence="11">The sequence shown here is derived from an EMBL/GenBank/DDBJ whole genome shotgun (WGS) entry which is preliminary data.</text>
</comment>
<proteinExistence type="inferred from homology"/>
<protein>
    <recommendedName>
        <fullName evidence="4 8">2-C-methyl-D-erythritol 2,4-cyclodiphosphate synthase</fullName>
        <shortName evidence="8">MECDP-synthase</shortName>
        <shortName evidence="8">MECPP-synthase</shortName>
        <shortName evidence="8">MECPS</shortName>
        <ecNumber evidence="4 8">4.6.1.12</ecNumber>
    </recommendedName>
</protein>
<evidence type="ECO:0000256" key="5">
    <source>
        <dbReference type="ARBA" id="ARBA00022723"/>
    </source>
</evidence>
<evidence type="ECO:0000256" key="1">
    <source>
        <dbReference type="ARBA" id="ARBA00000200"/>
    </source>
</evidence>
<dbReference type="EMBL" id="PCRK01000093">
    <property type="protein sequence ID" value="PIP19283.1"/>
    <property type="molecule type" value="Genomic_DNA"/>
</dbReference>
<comment type="function">
    <text evidence="8">Involved in the biosynthesis of isopentenyl diphosphate (IPP) and dimethylallyl diphosphate (DMAPP), two major building blocks of isoprenoid compounds. Catalyzes the conversion of 4-diphosphocytidyl-2-C-methyl-D-erythritol 2-phosphate (CDP-ME2P) to 2-C-methyl-D-erythritol 2,4-cyclodiphosphate (ME-CPP) with a corresponding release of cytidine 5-monophosphate (CMP).</text>
</comment>
<dbReference type="InterPro" id="IPR020555">
    <property type="entry name" value="MECDP_synthase_CS"/>
</dbReference>
<evidence type="ECO:0000259" key="10">
    <source>
        <dbReference type="Pfam" id="PF02542"/>
    </source>
</evidence>
<dbReference type="GO" id="GO:0019288">
    <property type="term" value="P:isopentenyl diphosphate biosynthetic process, methylerythritol 4-phosphate pathway"/>
    <property type="evidence" value="ECO:0007669"/>
    <property type="project" value="UniProtKB-UniRule"/>
</dbReference>
<dbReference type="FunFam" id="3.30.1330.50:FF:000001">
    <property type="entry name" value="2-C-methyl-D-erythritol 2,4-cyclodiphosphate synthase"/>
    <property type="match status" value="1"/>
</dbReference>
<dbReference type="InterPro" id="IPR036571">
    <property type="entry name" value="MECDP_synthase_sf"/>
</dbReference>
<keyword evidence="5 8" id="KW-0479">Metal-binding</keyword>
<organism evidence="11 12">
    <name type="scientific">Candidatus Sherwoodlollariibacterium unditelluris</name>
    <dbReference type="NCBI Taxonomy" id="1974757"/>
    <lineage>
        <taxon>Bacteria</taxon>
        <taxon>Pseudomonadati</taxon>
        <taxon>Candidatus Omnitrophota</taxon>
        <taxon>Candidatus Sherwoodlollariibacterium</taxon>
    </lineage>
</organism>
<dbReference type="Proteomes" id="UP000231292">
    <property type="component" value="Unassembled WGS sequence"/>
</dbReference>
<feature type="binding site" evidence="8">
    <location>
        <begin position="63"/>
        <end position="67"/>
    </location>
    <ligand>
        <name>4-CDP-2-C-methyl-D-erythritol 2-phosphate</name>
        <dbReference type="ChEBI" id="CHEBI:57919"/>
    </ligand>
</feature>
<feature type="binding site" evidence="8">
    <location>
        <position position="44"/>
    </location>
    <ligand>
        <name>a divalent metal cation</name>
        <dbReference type="ChEBI" id="CHEBI:60240"/>
    </ligand>
</feature>
<feature type="binding site" evidence="8">
    <location>
        <position position="12"/>
    </location>
    <ligand>
        <name>a divalent metal cation</name>
        <dbReference type="ChEBI" id="CHEBI:60240"/>
    </ligand>
</feature>
<comment type="pathway">
    <text evidence="2 8">Isoprenoid biosynthesis; isopentenyl diphosphate biosynthesis via DXP pathway; isopentenyl diphosphate from 1-deoxy-D-xylulose 5-phosphate: step 4/6.</text>
</comment>
<evidence type="ECO:0000313" key="12">
    <source>
        <dbReference type="Proteomes" id="UP000231292"/>
    </source>
</evidence>
<dbReference type="NCBIfam" id="TIGR00151">
    <property type="entry name" value="ispF"/>
    <property type="match status" value="1"/>
</dbReference>